<dbReference type="AlphaFoldDB" id="A0A8H7S6C1"/>
<keyword evidence="1" id="KW-0175">Coiled coil</keyword>
<accession>A0A8H7S6C1</accession>
<dbReference type="OrthoDB" id="2252112at2759"/>
<feature type="region of interest" description="Disordered" evidence="2">
    <location>
        <begin position="222"/>
        <end position="304"/>
    </location>
</feature>
<evidence type="ECO:0000313" key="4">
    <source>
        <dbReference type="Proteomes" id="UP000646827"/>
    </source>
</evidence>
<feature type="compositionally biased region" description="Polar residues" evidence="2">
    <location>
        <begin position="19"/>
        <end position="42"/>
    </location>
</feature>
<evidence type="ECO:0000256" key="1">
    <source>
        <dbReference type="SAM" id="Coils"/>
    </source>
</evidence>
<feature type="compositionally biased region" description="Low complexity" evidence="2">
    <location>
        <begin position="236"/>
        <end position="249"/>
    </location>
</feature>
<feature type="coiled-coil region" evidence="1">
    <location>
        <begin position="567"/>
        <end position="594"/>
    </location>
</feature>
<evidence type="ECO:0000256" key="2">
    <source>
        <dbReference type="SAM" id="MobiDB-lite"/>
    </source>
</evidence>
<feature type="compositionally biased region" description="Polar residues" evidence="2">
    <location>
        <begin position="259"/>
        <end position="288"/>
    </location>
</feature>
<protein>
    <submittedName>
        <fullName evidence="3">Uncharacterized protein</fullName>
    </submittedName>
</protein>
<keyword evidence="4" id="KW-1185">Reference proteome</keyword>
<organism evidence="3 4">
    <name type="scientific">Circinella minor</name>
    <dbReference type="NCBI Taxonomy" id="1195481"/>
    <lineage>
        <taxon>Eukaryota</taxon>
        <taxon>Fungi</taxon>
        <taxon>Fungi incertae sedis</taxon>
        <taxon>Mucoromycota</taxon>
        <taxon>Mucoromycotina</taxon>
        <taxon>Mucoromycetes</taxon>
        <taxon>Mucorales</taxon>
        <taxon>Lichtheimiaceae</taxon>
        <taxon>Circinella</taxon>
    </lineage>
</organism>
<dbReference type="EMBL" id="JAEPRB010000057">
    <property type="protein sequence ID" value="KAG2223652.1"/>
    <property type="molecule type" value="Genomic_DNA"/>
</dbReference>
<sequence length="665" mass="75552">MKKFFVQIHDRFSSSSSSFDTLSRQPSTDKITLEQAQTTSSKSQEHRNQKWRKRFSISTTSSRKRLDEKNNNNDKRIFQSPSARYFDKKKEGRELTTIISNSSNNILSTTTLQQQQQQRDIDNNKLEMRQENNHYVDDNDDFYNYNDLGPARPFSCTAAVGPSIGEKKKRQEKGISIDEMSVSNIVKELRLGKNFDLTNKNGNNDDDDSFVSFRYEKDATANTSPFSDLDLPTPRSNNFIHNNHNISNNDALKSDNNKNQHNSNHDTSISIRSNTFQYNQYDRSQLTSIRRKDKNNKNLDETNNPVYKKAVLHLHAWKSAAFQTRRDQSIKGDSATKRDKNSQEEEHVLELDGPERVNGGGPQNEPTNFQHCHDSNNTNDIVKKFIHDDVTIVKNLNEANVHVNNCFSYELPTKKQSQLNEWNYYKQQQERFGANININNSSSSSSMNDKLQECDDSITSQSSKVCNIAKRNNSTVTDLSIGDDTTRNLLSQQCTVPAQTIVTKDCTLLNDNTNSISSYATNDRKSNRTIDVASESQGKQGTKHDAATIVKIQVEKTIMEMTLTRKINDVLNANASLNERIKSMEEILANQSSTSTTIAATDTMILSMTKEKNKLVGGRQQQDKILRTHALAQLGLIEYLEGESDLASALERFKKQLETELSDSK</sequence>
<feature type="region of interest" description="Disordered" evidence="2">
    <location>
        <begin position="15"/>
        <end position="80"/>
    </location>
</feature>
<reference evidence="3 4" key="1">
    <citation type="submission" date="2020-12" db="EMBL/GenBank/DDBJ databases">
        <title>Metabolic potential, ecology and presence of endohyphal bacteria is reflected in genomic diversity of Mucoromycotina.</title>
        <authorList>
            <person name="Muszewska A."/>
            <person name="Okrasinska A."/>
            <person name="Steczkiewicz K."/>
            <person name="Drgas O."/>
            <person name="Orlowska M."/>
            <person name="Perlinska-Lenart U."/>
            <person name="Aleksandrzak-Piekarczyk T."/>
            <person name="Szatraj K."/>
            <person name="Zielenkiewicz U."/>
            <person name="Pilsyk S."/>
            <person name="Malc E."/>
            <person name="Mieczkowski P."/>
            <person name="Kruszewska J.S."/>
            <person name="Biernat P."/>
            <person name="Pawlowska J."/>
        </authorList>
    </citation>
    <scope>NUCLEOTIDE SEQUENCE [LARGE SCALE GENOMIC DNA]</scope>
    <source>
        <strain evidence="3 4">CBS 142.35</strain>
    </source>
</reference>
<evidence type="ECO:0000313" key="3">
    <source>
        <dbReference type="EMBL" id="KAG2223652.1"/>
    </source>
</evidence>
<feature type="compositionally biased region" description="Basic and acidic residues" evidence="2">
    <location>
        <begin position="324"/>
        <end position="355"/>
    </location>
</feature>
<comment type="caution">
    <text evidence="3">The sequence shown here is derived from an EMBL/GenBank/DDBJ whole genome shotgun (WGS) entry which is preliminary data.</text>
</comment>
<proteinExistence type="predicted"/>
<name>A0A8H7S6C1_9FUNG</name>
<feature type="compositionally biased region" description="Basic and acidic residues" evidence="2">
    <location>
        <begin position="64"/>
        <end position="77"/>
    </location>
</feature>
<gene>
    <name evidence="3" type="ORF">INT45_010011</name>
</gene>
<dbReference type="Proteomes" id="UP000646827">
    <property type="component" value="Unassembled WGS sequence"/>
</dbReference>
<feature type="region of interest" description="Disordered" evidence="2">
    <location>
        <begin position="323"/>
        <end position="369"/>
    </location>
</feature>